<dbReference type="NCBIfam" id="TIGR00445">
    <property type="entry name" value="mraY"/>
    <property type="match status" value="1"/>
</dbReference>
<keyword evidence="7" id="KW-0961">Cell wall biogenesis/degradation</keyword>
<keyword evidence="6 7" id="KW-0472">Membrane</keyword>
<dbReference type="GO" id="GO:0009252">
    <property type="term" value="P:peptidoglycan biosynthetic process"/>
    <property type="evidence" value="ECO:0007669"/>
    <property type="project" value="UniProtKB-UniRule"/>
</dbReference>
<dbReference type="PANTHER" id="PTHR22926:SF5">
    <property type="entry name" value="PHOSPHO-N-ACETYLMURAMOYL-PENTAPEPTIDE-TRANSFERASE HOMOLOG"/>
    <property type="match status" value="1"/>
</dbReference>
<dbReference type="InterPro" id="IPR000715">
    <property type="entry name" value="Glycosyl_transferase_4"/>
</dbReference>
<dbReference type="AlphaFoldDB" id="A0A1G2B0M6"/>
<evidence type="ECO:0000256" key="2">
    <source>
        <dbReference type="ARBA" id="ARBA00005583"/>
    </source>
</evidence>
<keyword evidence="7" id="KW-0133">Cell shape</keyword>
<dbReference type="STRING" id="1798543.A2898_04055"/>
<comment type="cofactor">
    <cofactor evidence="7 9">
        <name>Mg(2+)</name>
        <dbReference type="ChEBI" id="CHEBI:18420"/>
    </cofactor>
</comment>
<feature type="transmembrane region" description="Helical" evidence="7">
    <location>
        <begin position="278"/>
        <end position="298"/>
    </location>
</feature>
<dbReference type="HAMAP" id="MF_00038">
    <property type="entry name" value="MraY"/>
    <property type="match status" value="1"/>
</dbReference>
<feature type="transmembrane region" description="Helical" evidence="7">
    <location>
        <begin position="327"/>
        <end position="348"/>
    </location>
</feature>
<dbReference type="GO" id="GO:0071555">
    <property type="term" value="P:cell wall organization"/>
    <property type="evidence" value="ECO:0007669"/>
    <property type="project" value="UniProtKB-KW"/>
</dbReference>
<evidence type="ECO:0000256" key="8">
    <source>
        <dbReference type="NCBIfam" id="TIGR00445"/>
    </source>
</evidence>
<evidence type="ECO:0000313" key="10">
    <source>
        <dbReference type="EMBL" id="OGY82743.1"/>
    </source>
</evidence>
<accession>A0A1G2B0M6</accession>
<keyword evidence="4 7" id="KW-0812">Transmembrane</keyword>
<comment type="function">
    <text evidence="7">Catalyzes the initial step of the lipid cycle reactions in the biosynthesis of the cell wall peptidoglycan: transfers peptidoglycan precursor phospho-MurNAc-pentapeptide from UDP-MurNAc-pentapeptide onto the lipid carrier undecaprenyl phosphate, yielding undecaprenyl-pyrophosphoryl-MurNAc-pentapeptide, known as lipid I.</text>
</comment>
<dbReference type="GO" id="GO:0005886">
    <property type="term" value="C:plasma membrane"/>
    <property type="evidence" value="ECO:0007669"/>
    <property type="project" value="UniProtKB-SubCell"/>
</dbReference>
<feature type="transmembrane region" description="Helical" evidence="7">
    <location>
        <begin position="12"/>
        <end position="35"/>
    </location>
</feature>
<gene>
    <name evidence="7" type="primary">mraY</name>
    <name evidence="10" type="ORF">A2898_04055</name>
</gene>
<feature type="binding site" evidence="9">
    <location>
        <position position="196"/>
    </location>
    <ligand>
        <name>Mg(2+)</name>
        <dbReference type="ChEBI" id="CHEBI:18420"/>
    </ligand>
</feature>
<evidence type="ECO:0000256" key="5">
    <source>
        <dbReference type="ARBA" id="ARBA00022989"/>
    </source>
</evidence>
<keyword evidence="7" id="KW-0132">Cell division</keyword>
<dbReference type="GO" id="GO:0051301">
    <property type="term" value="P:cell division"/>
    <property type="evidence" value="ECO:0007669"/>
    <property type="project" value="UniProtKB-KW"/>
</dbReference>
<feature type="binding site" evidence="9">
    <location>
        <position position="256"/>
    </location>
    <ligand>
        <name>Mg(2+)</name>
        <dbReference type="ChEBI" id="CHEBI:18420"/>
    </ligand>
</feature>
<evidence type="ECO:0000313" key="11">
    <source>
        <dbReference type="Proteomes" id="UP000179164"/>
    </source>
</evidence>
<keyword evidence="7 9" id="KW-0460">Magnesium</keyword>
<keyword evidence="7" id="KW-1003">Cell membrane</keyword>
<proteinExistence type="inferred from homology"/>
<comment type="pathway">
    <text evidence="7">Cell wall biogenesis; peptidoglycan biosynthesis.</text>
</comment>
<protein>
    <recommendedName>
        <fullName evidence="7 8">Phospho-N-acetylmuramoyl-pentapeptide-transferase</fullName>
        <ecNumber evidence="7 8">2.7.8.13</ecNumber>
    </recommendedName>
    <alternativeName>
        <fullName evidence="7">UDP-MurNAc-pentapeptide phosphotransferase</fullName>
    </alternativeName>
</protein>
<dbReference type="EMBL" id="MHKE01000017">
    <property type="protein sequence ID" value="OGY82743.1"/>
    <property type="molecule type" value="Genomic_DNA"/>
</dbReference>
<dbReference type="Proteomes" id="UP000179164">
    <property type="component" value="Unassembled WGS sequence"/>
</dbReference>
<organism evidence="10 11">
    <name type="scientific">Candidatus Kerfeldbacteria bacterium RIFCSPLOWO2_01_FULL_48_11</name>
    <dbReference type="NCBI Taxonomy" id="1798543"/>
    <lineage>
        <taxon>Bacteria</taxon>
        <taxon>Candidatus Kerfeldiibacteriota</taxon>
    </lineage>
</organism>
<keyword evidence="7" id="KW-0131">Cell cycle</keyword>
<reference evidence="10 11" key="1">
    <citation type="journal article" date="2016" name="Nat. Commun.">
        <title>Thousands of microbial genomes shed light on interconnected biogeochemical processes in an aquifer system.</title>
        <authorList>
            <person name="Anantharaman K."/>
            <person name="Brown C.T."/>
            <person name="Hug L.A."/>
            <person name="Sharon I."/>
            <person name="Castelle C.J."/>
            <person name="Probst A.J."/>
            <person name="Thomas B.C."/>
            <person name="Singh A."/>
            <person name="Wilkins M.J."/>
            <person name="Karaoz U."/>
            <person name="Brodie E.L."/>
            <person name="Williams K.H."/>
            <person name="Hubbard S.S."/>
            <person name="Banfield J.F."/>
        </authorList>
    </citation>
    <scope>NUCLEOTIDE SEQUENCE [LARGE SCALE GENOMIC DNA]</scope>
</reference>
<dbReference type="UniPathway" id="UPA00219"/>
<keyword evidence="7 9" id="KW-0479">Metal-binding</keyword>
<dbReference type="GO" id="GO:0051992">
    <property type="term" value="F:UDP-N-acetylmuramoyl-L-alanyl-D-glutamyl-meso-2,6-diaminopimelyl-D-alanyl-D-alanine:undecaprenyl-phosphate transferase activity"/>
    <property type="evidence" value="ECO:0007669"/>
    <property type="project" value="RHEA"/>
</dbReference>
<keyword evidence="3 7" id="KW-0808">Transferase</keyword>
<dbReference type="GO" id="GO:0046872">
    <property type="term" value="F:metal ion binding"/>
    <property type="evidence" value="ECO:0007669"/>
    <property type="project" value="UniProtKB-KW"/>
</dbReference>
<evidence type="ECO:0000256" key="9">
    <source>
        <dbReference type="PIRSR" id="PIRSR600715-1"/>
    </source>
</evidence>
<dbReference type="PANTHER" id="PTHR22926">
    <property type="entry name" value="PHOSPHO-N-ACETYLMURAMOYL-PENTAPEPTIDE-TRANSFERASE"/>
    <property type="match status" value="1"/>
</dbReference>
<dbReference type="CDD" id="cd06852">
    <property type="entry name" value="GT_MraY"/>
    <property type="match status" value="1"/>
</dbReference>
<dbReference type="InterPro" id="IPR018480">
    <property type="entry name" value="PNAcMuramoyl-5peptid_Trfase_CS"/>
</dbReference>
<comment type="subcellular location">
    <subcellularLocation>
        <location evidence="7">Cell membrane</location>
        <topology evidence="7">Multi-pass membrane protein</topology>
    </subcellularLocation>
    <subcellularLocation>
        <location evidence="1">Membrane</location>
        <topology evidence="1">Multi-pass membrane protein</topology>
    </subcellularLocation>
</comment>
<evidence type="ECO:0000256" key="6">
    <source>
        <dbReference type="ARBA" id="ARBA00023136"/>
    </source>
</evidence>
<keyword evidence="7" id="KW-0573">Peptidoglycan synthesis</keyword>
<comment type="catalytic activity">
    <reaction evidence="7">
        <text>UDP-N-acetyl-alpha-D-muramoyl-L-alanyl-gamma-D-glutamyl-meso-2,6-diaminopimeloyl-D-alanyl-D-alanine + di-trans,octa-cis-undecaprenyl phosphate = di-trans,octa-cis-undecaprenyl diphospho-N-acetyl-alpha-D-muramoyl-L-alanyl-D-glutamyl-meso-2,6-diaminopimeloyl-D-alanyl-D-alanine + UMP</text>
        <dbReference type="Rhea" id="RHEA:28386"/>
        <dbReference type="ChEBI" id="CHEBI:57865"/>
        <dbReference type="ChEBI" id="CHEBI:60392"/>
        <dbReference type="ChEBI" id="CHEBI:61386"/>
        <dbReference type="ChEBI" id="CHEBI:61387"/>
        <dbReference type="EC" id="2.7.8.13"/>
    </reaction>
</comment>
<feature type="transmembrane region" description="Helical" evidence="7">
    <location>
        <begin position="228"/>
        <end position="245"/>
    </location>
</feature>
<evidence type="ECO:0000256" key="7">
    <source>
        <dbReference type="HAMAP-Rule" id="MF_00038"/>
    </source>
</evidence>
<name>A0A1G2B0M6_9BACT</name>
<dbReference type="Pfam" id="PF00953">
    <property type="entry name" value="Glycos_transf_4"/>
    <property type="match status" value="1"/>
</dbReference>
<feature type="transmembrane region" description="Helical" evidence="7">
    <location>
        <begin position="203"/>
        <end position="222"/>
    </location>
</feature>
<evidence type="ECO:0000256" key="3">
    <source>
        <dbReference type="ARBA" id="ARBA00022679"/>
    </source>
</evidence>
<sequence>METTINFQIIRILFMTFLAFVIAIALTPALAHFLYKFRLSKEIRNEGITPIYSRLHAPKAGTPTMGGILVWISVLILILLSAVLPKIFPSSEFFSRIDFLSRAETLLPLGALIASAMVGFVDDIFNTRKIGASGGGLRIRHKILLYFLIALFGAYWFYAKLDWTTIHVPFAGNFDIGIWYIPIFVFIIVSTAFSVNETDGLDGLAGGTLLAAFGAYGAIAFAQQRYDLALFCAVIIGALLAFLWFNINPARFFMGDTGSMSLGVTLGIIAMLTNSALFLPIIGLVFIIEALSVIVQVISRKFFHRKVFLSAPIHHHLEARGWPEPKIVMRFWIVSAVTAVLGLVLAIMDFQR</sequence>
<comment type="similarity">
    <text evidence="2 7">Belongs to the glycosyltransferase 4 family. MraY subfamily.</text>
</comment>
<evidence type="ECO:0000256" key="4">
    <source>
        <dbReference type="ARBA" id="ARBA00022692"/>
    </source>
</evidence>
<comment type="caution">
    <text evidence="10">The sequence shown here is derived from an EMBL/GenBank/DDBJ whole genome shotgun (WGS) entry which is preliminary data.</text>
</comment>
<dbReference type="InterPro" id="IPR003524">
    <property type="entry name" value="PNAcMuramoyl-5peptid_Trfase"/>
</dbReference>
<dbReference type="EC" id="2.7.8.13" evidence="7 8"/>
<feature type="transmembrane region" description="Helical" evidence="7">
    <location>
        <begin position="64"/>
        <end position="85"/>
    </location>
</feature>
<dbReference type="GO" id="GO:0008963">
    <property type="term" value="F:phospho-N-acetylmuramoyl-pentapeptide-transferase activity"/>
    <property type="evidence" value="ECO:0007669"/>
    <property type="project" value="UniProtKB-UniRule"/>
</dbReference>
<feature type="transmembrane region" description="Helical" evidence="7">
    <location>
        <begin position="143"/>
        <end position="158"/>
    </location>
</feature>
<dbReference type="GO" id="GO:0008360">
    <property type="term" value="P:regulation of cell shape"/>
    <property type="evidence" value="ECO:0007669"/>
    <property type="project" value="UniProtKB-KW"/>
</dbReference>
<keyword evidence="5 7" id="KW-1133">Transmembrane helix</keyword>
<feature type="transmembrane region" description="Helical" evidence="7">
    <location>
        <begin position="105"/>
        <end position="122"/>
    </location>
</feature>
<dbReference type="Pfam" id="PF10555">
    <property type="entry name" value="MraY_sig1"/>
    <property type="match status" value="1"/>
</dbReference>
<evidence type="ECO:0000256" key="1">
    <source>
        <dbReference type="ARBA" id="ARBA00004141"/>
    </source>
</evidence>